<evidence type="ECO:0000256" key="3">
    <source>
        <dbReference type="ARBA" id="ARBA00022737"/>
    </source>
</evidence>
<comment type="subcellular location">
    <subcellularLocation>
        <location evidence="1">Cell projection</location>
        <location evidence="1">Cilium</location>
    </subcellularLocation>
</comment>
<keyword evidence="9" id="KW-1185">Reference proteome</keyword>
<feature type="region of interest" description="Disordered" evidence="6">
    <location>
        <begin position="1"/>
        <end position="24"/>
    </location>
</feature>
<dbReference type="GO" id="GO:0120170">
    <property type="term" value="F:intraciliary transport particle B binding"/>
    <property type="evidence" value="ECO:0007669"/>
    <property type="project" value="TreeGrafter"/>
</dbReference>
<evidence type="ECO:0000256" key="4">
    <source>
        <dbReference type="ARBA" id="ARBA00022803"/>
    </source>
</evidence>
<sequence length="556" mass="63999">MIFSRTRSQASTTGGEKNFKEKPSQKVPDFETCVAKRDYVGAITLLEFKKQSAPKDKTNLEWLAYCYFHNGEHRKAIECYVTLLDTKEAEGPDPLYHTYCAACHFYLGEYKEAEEAALKGPSTKLQTRILFHIAHKFNDESKLMMYHQQLTDSTEDQLCLAAIHYLRSHFQEATDIYKRLLLENRECLALNVYVALCYCKLDYYDVSLEILAVYLQAHPESTLAINLKACNHFRLYNGKAAEAELKALQEHTKGSWTDNDLVRHNLVVFRNGENALQVLPRMEVPAEARLNLVIYYLRNGEVTEAYNLIQDLEPNTPQEYILKAVVHSSIGQQNDASEHLKMAQQYFQLVGASASECDTIPGRQCMASCFFLLKQFEDVLIYLKSVKTYFYNDDDFNWNYAIAKAATGEYVESEEAFLIVQNEKYRQDPCYLGWLARCYIANGKARLAWELYLRMVTSDESFNLLQLIANDCYKIGAFFYAAKAFDVLERLDPSPEYWEGKRGACVGVFQMIIAGREPKESLRDILSVLRNTSNPQVEYIIRIMRKWAMENGIKVA</sequence>
<accession>A0AAE0EX04</accession>
<protein>
    <submittedName>
        <fullName evidence="7">Intraflagellar transport protein 56</fullName>
    </submittedName>
</protein>
<gene>
    <name evidence="8" type="ORF">CYMTET_34482</name>
    <name evidence="7" type="ORF">CYMTET_47012</name>
</gene>
<evidence type="ECO:0000313" key="9">
    <source>
        <dbReference type="Proteomes" id="UP001190700"/>
    </source>
</evidence>
<feature type="compositionally biased region" description="Polar residues" evidence="6">
    <location>
        <begin position="1"/>
        <end position="15"/>
    </location>
</feature>
<dbReference type="FunFam" id="1.25.40.10:FF:000372">
    <property type="entry name" value="Tetratricopeptide repeat domain 26"/>
    <property type="match status" value="1"/>
</dbReference>
<dbReference type="Gene3D" id="1.25.40.10">
    <property type="entry name" value="Tetratricopeptide repeat domain"/>
    <property type="match status" value="2"/>
</dbReference>
<proteinExistence type="inferred from homology"/>
<dbReference type="EMBL" id="LGRX02021712">
    <property type="protein sequence ID" value="KAK3256383.1"/>
    <property type="molecule type" value="Genomic_DNA"/>
</dbReference>
<evidence type="ECO:0000256" key="5">
    <source>
        <dbReference type="ARBA" id="ARBA00023273"/>
    </source>
</evidence>
<evidence type="ECO:0000256" key="6">
    <source>
        <dbReference type="SAM" id="MobiDB-lite"/>
    </source>
</evidence>
<comment type="similarity">
    <text evidence="2">Belongs to the IFT56 family.</text>
</comment>
<dbReference type="EMBL" id="LGRX02032952">
    <property type="protein sequence ID" value="KAK3243324.1"/>
    <property type="molecule type" value="Genomic_DNA"/>
</dbReference>
<dbReference type="GO" id="GO:0030992">
    <property type="term" value="C:intraciliary transport particle B"/>
    <property type="evidence" value="ECO:0007669"/>
    <property type="project" value="TreeGrafter"/>
</dbReference>
<keyword evidence="3" id="KW-0677">Repeat</keyword>
<evidence type="ECO:0000256" key="2">
    <source>
        <dbReference type="ARBA" id="ARBA00007834"/>
    </source>
</evidence>
<keyword evidence="5" id="KW-0966">Cell projection</keyword>
<reference evidence="7 9" key="1">
    <citation type="journal article" date="2015" name="Genome Biol. Evol.">
        <title>Comparative Genomics of a Bacterivorous Green Alga Reveals Evolutionary Causalities and Consequences of Phago-Mixotrophic Mode of Nutrition.</title>
        <authorList>
            <person name="Burns J.A."/>
            <person name="Paasch A."/>
            <person name="Narechania A."/>
            <person name="Kim E."/>
        </authorList>
    </citation>
    <scope>NUCLEOTIDE SEQUENCE [LARGE SCALE GENOMIC DNA]</scope>
    <source>
        <strain evidence="7">PLY_AMNH</strain>
    </source>
</reference>
<dbReference type="AlphaFoldDB" id="A0AAE0EX04"/>
<reference evidence="7" key="2">
    <citation type="submission" date="2023-06" db="EMBL/GenBank/DDBJ databases">
        <title>Long-read-based genome assembly of the green algal bacterivore Cymbomonas tetramitiformis.</title>
        <authorList>
            <person name="Gyaltshen Y."/>
            <person name="Rozenberg A."/>
            <person name="Paasch A."/>
            <person name="Burns J.A."/>
            <person name="Warring S."/>
            <person name="Larson R."/>
            <person name="Maurer-Alcala X."/>
            <person name="Dacks J."/>
            <person name="Kim E."/>
        </authorList>
    </citation>
    <scope>NUCLEOTIDE SEQUENCE</scope>
    <source>
        <strain evidence="7">PLY_AMNH</strain>
    </source>
</reference>
<dbReference type="SUPFAM" id="SSF48452">
    <property type="entry name" value="TPR-like"/>
    <property type="match status" value="2"/>
</dbReference>
<dbReference type="Proteomes" id="UP001190700">
    <property type="component" value="Unassembled WGS sequence"/>
</dbReference>
<dbReference type="PANTHER" id="PTHR14781">
    <property type="entry name" value="INTRAFLAGELLAR TRANSPORT PROTEIN 56"/>
    <property type="match status" value="1"/>
</dbReference>
<dbReference type="GO" id="GO:0036064">
    <property type="term" value="C:ciliary basal body"/>
    <property type="evidence" value="ECO:0007669"/>
    <property type="project" value="TreeGrafter"/>
</dbReference>
<comment type="caution">
    <text evidence="7">The sequence shown here is derived from an EMBL/GenBank/DDBJ whole genome shotgun (WGS) entry which is preliminary data.</text>
</comment>
<dbReference type="GO" id="GO:0097546">
    <property type="term" value="C:ciliary base"/>
    <property type="evidence" value="ECO:0007669"/>
    <property type="project" value="TreeGrafter"/>
</dbReference>
<dbReference type="FunFam" id="1.25.40.10:FF:001373">
    <property type="entry name" value="Tetratricopeptide repeat domain 26"/>
    <property type="match status" value="1"/>
</dbReference>
<evidence type="ECO:0000313" key="8">
    <source>
        <dbReference type="EMBL" id="KAK3256383.1"/>
    </source>
</evidence>
<organism evidence="7 9">
    <name type="scientific">Cymbomonas tetramitiformis</name>
    <dbReference type="NCBI Taxonomy" id="36881"/>
    <lineage>
        <taxon>Eukaryota</taxon>
        <taxon>Viridiplantae</taxon>
        <taxon>Chlorophyta</taxon>
        <taxon>Pyramimonadophyceae</taxon>
        <taxon>Pyramimonadales</taxon>
        <taxon>Pyramimonadaceae</taxon>
        <taxon>Cymbomonas</taxon>
    </lineage>
</organism>
<evidence type="ECO:0000313" key="7">
    <source>
        <dbReference type="EMBL" id="KAK3243324.1"/>
    </source>
</evidence>
<dbReference type="GO" id="GO:0035720">
    <property type="term" value="P:intraciliary anterograde transport"/>
    <property type="evidence" value="ECO:0007669"/>
    <property type="project" value="TreeGrafter"/>
</dbReference>
<keyword evidence="4" id="KW-0802">TPR repeat</keyword>
<dbReference type="GO" id="GO:0035735">
    <property type="term" value="P:intraciliary transport involved in cilium assembly"/>
    <property type="evidence" value="ECO:0007669"/>
    <property type="project" value="TreeGrafter"/>
</dbReference>
<dbReference type="Pfam" id="PF12895">
    <property type="entry name" value="ANAPC3"/>
    <property type="match status" value="1"/>
</dbReference>
<dbReference type="InterPro" id="IPR030511">
    <property type="entry name" value="TTC26"/>
</dbReference>
<name>A0AAE0EX04_9CHLO</name>
<dbReference type="PANTHER" id="PTHR14781:SF0">
    <property type="entry name" value="INTRAFLAGELLAR TRANSPORT PROTEIN 56"/>
    <property type="match status" value="1"/>
</dbReference>
<evidence type="ECO:0000256" key="1">
    <source>
        <dbReference type="ARBA" id="ARBA00004138"/>
    </source>
</evidence>
<dbReference type="InterPro" id="IPR011990">
    <property type="entry name" value="TPR-like_helical_dom_sf"/>
</dbReference>